<evidence type="ECO:0000313" key="3">
    <source>
        <dbReference type="Proteomes" id="UP001634393"/>
    </source>
</evidence>
<dbReference type="AlphaFoldDB" id="A0ABD3UKF2"/>
<dbReference type="EMBL" id="JBJXBP010000001">
    <property type="protein sequence ID" value="KAL3849226.1"/>
    <property type="molecule type" value="Genomic_DNA"/>
</dbReference>
<gene>
    <name evidence="2" type="ORF">ACJIZ3_011108</name>
</gene>
<keyword evidence="1" id="KW-0812">Transmembrane</keyword>
<feature type="transmembrane region" description="Helical" evidence="1">
    <location>
        <begin position="6"/>
        <end position="23"/>
    </location>
</feature>
<proteinExistence type="predicted"/>
<evidence type="ECO:0000313" key="2">
    <source>
        <dbReference type="EMBL" id="KAL3849226.1"/>
    </source>
</evidence>
<accession>A0ABD3UKF2</accession>
<feature type="transmembrane region" description="Helical" evidence="1">
    <location>
        <begin position="50"/>
        <end position="67"/>
    </location>
</feature>
<protein>
    <submittedName>
        <fullName evidence="2">Uncharacterized protein</fullName>
    </submittedName>
</protein>
<name>A0ABD3UKF2_9LAMI</name>
<evidence type="ECO:0000256" key="1">
    <source>
        <dbReference type="SAM" id="Phobius"/>
    </source>
</evidence>
<dbReference type="Proteomes" id="UP001634393">
    <property type="component" value="Unassembled WGS sequence"/>
</dbReference>
<sequence length="82" mass="9416">MYLYMAYVYFVSSLVFMSLGICLPRGEPDDAEVCEAKYIVGHAKLKRQCILLYCFLLVTLCIEIIFSKNVTTSKDIYIDLCI</sequence>
<organism evidence="2 3">
    <name type="scientific">Penstemon smallii</name>
    <dbReference type="NCBI Taxonomy" id="265156"/>
    <lineage>
        <taxon>Eukaryota</taxon>
        <taxon>Viridiplantae</taxon>
        <taxon>Streptophyta</taxon>
        <taxon>Embryophyta</taxon>
        <taxon>Tracheophyta</taxon>
        <taxon>Spermatophyta</taxon>
        <taxon>Magnoliopsida</taxon>
        <taxon>eudicotyledons</taxon>
        <taxon>Gunneridae</taxon>
        <taxon>Pentapetalae</taxon>
        <taxon>asterids</taxon>
        <taxon>lamiids</taxon>
        <taxon>Lamiales</taxon>
        <taxon>Plantaginaceae</taxon>
        <taxon>Cheloneae</taxon>
        <taxon>Penstemon</taxon>
    </lineage>
</organism>
<keyword evidence="3" id="KW-1185">Reference proteome</keyword>
<comment type="caution">
    <text evidence="2">The sequence shown here is derived from an EMBL/GenBank/DDBJ whole genome shotgun (WGS) entry which is preliminary data.</text>
</comment>
<keyword evidence="1" id="KW-1133">Transmembrane helix</keyword>
<keyword evidence="1" id="KW-0472">Membrane</keyword>
<reference evidence="2 3" key="1">
    <citation type="submission" date="2024-12" db="EMBL/GenBank/DDBJ databases">
        <title>The unique morphological basis and parallel evolutionary history of personate flowers in Penstemon.</title>
        <authorList>
            <person name="Depatie T.H."/>
            <person name="Wessinger C.A."/>
        </authorList>
    </citation>
    <scope>NUCLEOTIDE SEQUENCE [LARGE SCALE GENOMIC DNA]</scope>
    <source>
        <strain evidence="2">WTNN_2</strain>
        <tissue evidence="2">Leaf</tissue>
    </source>
</reference>